<dbReference type="CDD" id="cd09917">
    <property type="entry name" value="F-box_SF"/>
    <property type="match status" value="1"/>
</dbReference>
<organism evidence="2 3">
    <name type="scientific">Aulographum hederae CBS 113979</name>
    <dbReference type="NCBI Taxonomy" id="1176131"/>
    <lineage>
        <taxon>Eukaryota</taxon>
        <taxon>Fungi</taxon>
        <taxon>Dikarya</taxon>
        <taxon>Ascomycota</taxon>
        <taxon>Pezizomycotina</taxon>
        <taxon>Dothideomycetes</taxon>
        <taxon>Pleosporomycetidae</taxon>
        <taxon>Aulographales</taxon>
        <taxon>Aulographaceae</taxon>
    </lineage>
</organism>
<keyword evidence="3" id="KW-1185">Reference proteome</keyword>
<name>A0A6G1H0C8_9PEZI</name>
<dbReference type="PROSITE" id="PS50181">
    <property type="entry name" value="FBOX"/>
    <property type="match status" value="1"/>
</dbReference>
<proteinExistence type="predicted"/>
<protein>
    <recommendedName>
        <fullName evidence="1">F-box domain-containing protein</fullName>
    </recommendedName>
</protein>
<dbReference type="Proteomes" id="UP000800041">
    <property type="component" value="Unassembled WGS sequence"/>
</dbReference>
<dbReference type="AlphaFoldDB" id="A0A6G1H0C8"/>
<dbReference type="SUPFAM" id="SSF81383">
    <property type="entry name" value="F-box domain"/>
    <property type="match status" value="1"/>
</dbReference>
<accession>A0A6G1H0C8</accession>
<dbReference type="Gene3D" id="1.20.1280.50">
    <property type="match status" value="1"/>
</dbReference>
<feature type="domain" description="F-box" evidence="1">
    <location>
        <begin position="8"/>
        <end position="55"/>
    </location>
</feature>
<evidence type="ECO:0000313" key="2">
    <source>
        <dbReference type="EMBL" id="KAF1986512.1"/>
    </source>
</evidence>
<dbReference type="Pfam" id="PF12937">
    <property type="entry name" value="F-box-like"/>
    <property type="match status" value="1"/>
</dbReference>
<sequence>MAAPLPDAGRFSCLPSEITTQILGNLTAKDLVNTSRSCQFFKQFINRTSHLFIRDVGRRSFIDFDNSLLLILMNEVPLEQRCRYDVEEEKYVNVPTEEYIRGVLAAPLFKEPKLQIWDELDGCFQLNWPELLDRLEANQLTAMQWLGVTRFEQYEWTYRHSADGGETPCSGPVYQMRGFGARLYPEDVSAEIKALPVYMFGKSIEFRYNSLRRFIPCVYLLRLFSLLFGPGVFSRPIFDAARKARLLDDASEDGLSAAGFAVAMAEMEKYPVFGSPENVVELGGEEIYGGQAFTVREYDNEPFTGFFDYMFAERPDAQSNVGPFGGNPAPMFKYLDLKTVSGYLAARSQPAFVNHEIDTVLHAWNSISYSMHAPSLFDTSPLPHEQLEHDLQQAPTYQSKYCVNALTSLKYDPYALFLLKDGSEEHVHYNLEYALPNFLPVLMRYDASSPSPLIPHPRLTSFDKAIQRLPIHGRPLFDNGIAALADAAHVRSEGRDFLSSMASYVRSKKKLALKVFVRGRHISDDTVNMTALRLRKGLKEIKERYLEDLVEVWGQEMLDEMWEGEGDEEQENREVVPETADEDVALVVTEPKWEPEYMYG</sequence>
<dbReference type="InterPro" id="IPR036047">
    <property type="entry name" value="F-box-like_dom_sf"/>
</dbReference>
<dbReference type="EMBL" id="ML977156">
    <property type="protein sequence ID" value="KAF1986512.1"/>
    <property type="molecule type" value="Genomic_DNA"/>
</dbReference>
<evidence type="ECO:0000313" key="3">
    <source>
        <dbReference type="Proteomes" id="UP000800041"/>
    </source>
</evidence>
<evidence type="ECO:0000259" key="1">
    <source>
        <dbReference type="PROSITE" id="PS50181"/>
    </source>
</evidence>
<gene>
    <name evidence="2" type="ORF">K402DRAFT_420993</name>
</gene>
<dbReference type="InterPro" id="IPR001810">
    <property type="entry name" value="F-box_dom"/>
</dbReference>
<reference evidence="2" key="1">
    <citation type="journal article" date="2020" name="Stud. Mycol.">
        <title>101 Dothideomycetes genomes: a test case for predicting lifestyles and emergence of pathogens.</title>
        <authorList>
            <person name="Haridas S."/>
            <person name="Albert R."/>
            <person name="Binder M."/>
            <person name="Bloem J."/>
            <person name="Labutti K."/>
            <person name="Salamov A."/>
            <person name="Andreopoulos B."/>
            <person name="Baker S."/>
            <person name="Barry K."/>
            <person name="Bills G."/>
            <person name="Bluhm B."/>
            <person name="Cannon C."/>
            <person name="Castanera R."/>
            <person name="Culley D."/>
            <person name="Daum C."/>
            <person name="Ezra D."/>
            <person name="Gonzalez J."/>
            <person name="Henrissat B."/>
            <person name="Kuo A."/>
            <person name="Liang C."/>
            <person name="Lipzen A."/>
            <person name="Lutzoni F."/>
            <person name="Magnuson J."/>
            <person name="Mondo S."/>
            <person name="Nolan M."/>
            <person name="Ohm R."/>
            <person name="Pangilinan J."/>
            <person name="Park H.-J."/>
            <person name="Ramirez L."/>
            <person name="Alfaro M."/>
            <person name="Sun H."/>
            <person name="Tritt A."/>
            <person name="Yoshinaga Y."/>
            <person name="Zwiers L.-H."/>
            <person name="Turgeon B."/>
            <person name="Goodwin S."/>
            <person name="Spatafora J."/>
            <person name="Crous P."/>
            <person name="Grigoriev I."/>
        </authorList>
    </citation>
    <scope>NUCLEOTIDE SEQUENCE</scope>
    <source>
        <strain evidence="2">CBS 113979</strain>
    </source>
</reference>